<proteinExistence type="predicted"/>
<evidence type="ECO:0000313" key="4">
    <source>
        <dbReference type="Proteomes" id="UP000034601"/>
    </source>
</evidence>
<dbReference type="CDD" id="cd04859">
    <property type="entry name" value="Prim_Pol"/>
    <property type="match status" value="1"/>
</dbReference>
<dbReference type="Gene3D" id="3.30.720.160">
    <property type="entry name" value="Bifunctional DNA primase/polymerase, N-terminal"/>
    <property type="match status" value="1"/>
</dbReference>
<dbReference type="Proteomes" id="UP000034601">
    <property type="component" value="Unassembled WGS sequence"/>
</dbReference>
<dbReference type="SMART" id="SM00943">
    <property type="entry name" value="Prim-Pol"/>
    <property type="match status" value="1"/>
</dbReference>
<evidence type="ECO:0000259" key="1">
    <source>
        <dbReference type="SMART" id="SM00942"/>
    </source>
</evidence>
<comment type="caution">
    <text evidence="3">The sequence shown here is derived from an EMBL/GenBank/DDBJ whole genome shotgun (WGS) entry which is preliminary data.</text>
</comment>
<dbReference type="SMART" id="SM00942">
    <property type="entry name" value="PriCT_1"/>
    <property type="match status" value="1"/>
</dbReference>
<protein>
    <submittedName>
        <fullName evidence="3">Bifunctional DNA primase/polymerase</fullName>
    </submittedName>
</protein>
<evidence type="ECO:0000313" key="3">
    <source>
        <dbReference type="EMBL" id="KKR83662.1"/>
    </source>
</evidence>
<dbReference type="AlphaFoldDB" id="A0A0G0X7Q6"/>
<reference evidence="3 4" key="1">
    <citation type="journal article" date="2015" name="Nature">
        <title>rRNA introns, odd ribosomes, and small enigmatic genomes across a large radiation of phyla.</title>
        <authorList>
            <person name="Brown C.T."/>
            <person name="Hug L.A."/>
            <person name="Thomas B.C."/>
            <person name="Sharon I."/>
            <person name="Castelle C.J."/>
            <person name="Singh A."/>
            <person name="Wilkins M.J."/>
            <person name="Williams K.H."/>
            <person name="Banfield J.F."/>
        </authorList>
    </citation>
    <scope>NUCLEOTIDE SEQUENCE [LARGE SCALE GENOMIC DNA]</scope>
</reference>
<name>A0A0G0X7Q6_9BACT</name>
<organism evidence="3 4">
    <name type="scientific">Candidatus Daviesbacteria bacterium GW2011_GWA2_40_9</name>
    <dbReference type="NCBI Taxonomy" id="1618424"/>
    <lineage>
        <taxon>Bacteria</taxon>
        <taxon>Candidatus Daviesiibacteriota</taxon>
    </lineage>
</organism>
<dbReference type="SUPFAM" id="SSF56747">
    <property type="entry name" value="Prim-pol domain"/>
    <property type="match status" value="1"/>
</dbReference>
<evidence type="ECO:0000259" key="2">
    <source>
        <dbReference type="SMART" id="SM00943"/>
    </source>
</evidence>
<dbReference type="Pfam" id="PF09250">
    <property type="entry name" value="Prim-Pol"/>
    <property type="match status" value="1"/>
</dbReference>
<dbReference type="InterPro" id="IPR015330">
    <property type="entry name" value="DNA_primase/pol_bifunc_N"/>
</dbReference>
<feature type="domain" description="Primase C-terminal 1" evidence="1">
    <location>
        <begin position="179"/>
        <end position="243"/>
    </location>
</feature>
<dbReference type="Pfam" id="PF08708">
    <property type="entry name" value="PriCT_1"/>
    <property type="match status" value="1"/>
</dbReference>
<dbReference type="EMBL" id="LCAB01000003">
    <property type="protein sequence ID" value="KKR83662.1"/>
    <property type="molecule type" value="Genomic_DNA"/>
</dbReference>
<gene>
    <name evidence="3" type="ORF">UU29_C0003G0064</name>
</gene>
<dbReference type="InterPro" id="IPR014820">
    <property type="entry name" value="PriCT_1"/>
</dbReference>
<accession>A0A0G0X7Q6</accession>
<sequence length="249" mass="27955">MNNQDKNKDLLNAALKYLSKGWSIIPISPSSKKPCLESWLEYQKRLPTIEEVTDWWTKWPWANIGLVTGKLSGVSVIDIDPRHGGNTNNLTDTVKSQTGGGGSHHFYKYSPNIHSQNGVKEGFDLKSDGGYVILPPSVHASGNKYIWITPPFVNEFQEMPQWIIDLQGTNKGSTNLDWKSILGQTEGARDINLYRAACSLLARGIPSKLVYQFLLFINSTFQPPLVTKEVNQKFESAVNFLTRERTKNG</sequence>
<feature type="domain" description="DNA primase/polymerase bifunctional N-terminal" evidence="2">
    <location>
        <begin position="14"/>
        <end position="163"/>
    </location>
</feature>